<proteinExistence type="predicted"/>
<comment type="caution">
    <text evidence="2">The sequence shown here is derived from an EMBL/GenBank/DDBJ whole genome shotgun (WGS) entry which is preliminary data.</text>
</comment>
<evidence type="ECO:0000313" key="2">
    <source>
        <dbReference type="EMBL" id="MYM57124.1"/>
    </source>
</evidence>
<evidence type="ECO:0000256" key="1">
    <source>
        <dbReference type="SAM" id="MobiDB-lite"/>
    </source>
</evidence>
<name>A0A6L8LM87_9RHOB</name>
<protein>
    <submittedName>
        <fullName evidence="2">Polyketide synthase</fullName>
    </submittedName>
</protein>
<dbReference type="AlphaFoldDB" id="A0A6L8LM87"/>
<organism evidence="2 3">
    <name type="scientific">Thalassovita mangrovi</name>
    <dbReference type="NCBI Taxonomy" id="2692236"/>
    <lineage>
        <taxon>Bacteria</taxon>
        <taxon>Pseudomonadati</taxon>
        <taxon>Pseudomonadota</taxon>
        <taxon>Alphaproteobacteria</taxon>
        <taxon>Rhodobacterales</taxon>
        <taxon>Roseobacteraceae</taxon>
        <taxon>Thalassovita</taxon>
    </lineage>
</organism>
<sequence>MKALPILLGTLFCVLTFAIATSGFAHRFASPAEERAEIYAAAFGLVASDLCASSDKVCAKKGCDACRLMTAFHLPEAAPDYVRLSPLPALAEAEMSAPRLSSLTREAARPARAPPLA</sequence>
<dbReference type="Proteomes" id="UP000479043">
    <property type="component" value="Unassembled WGS sequence"/>
</dbReference>
<keyword evidence="3" id="KW-1185">Reference proteome</keyword>
<reference evidence="2 3" key="1">
    <citation type="submission" date="2020-01" db="EMBL/GenBank/DDBJ databases">
        <authorList>
            <person name="Chen S."/>
        </authorList>
    </citation>
    <scope>NUCLEOTIDE SEQUENCE [LARGE SCALE GENOMIC DNA]</scope>
    <source>
        <strain evidence="2 3">GS-10</strain>
    </source>
</reference>
<accession>A0A6L8LM87</accession>
<gene>
    <name evidence="2" type="ORF">GR167_17540</name>
</gene>
<feature type="region of interest" description="Disordered" evidence="1">
    <location>
        <begin position="96"/>
        <end position="117"/>
    </location>
</feature>
<dbReference type="EMBL" id="WWEN01000009">
    <property type="protein sequence ID" value="MYM57124.1"/>
    <property type="molecule type" value="Genomic_DNA"/>
</dbReference>
<evidence type="ECO:0000313" key="3">
    <source>
        <dbReference type="Proteomes" id="UP000479043"/>
    </source>
</evidence>